<reference evidence="3 5" key="1">
    <citation type="journal article" date="2013" name="Genome Biol.">
        <title>Draft genome of the mountain pine beetle, Dendroctonus ponderosae Hopkins, a major forest pest.</title>
        <authorList>
            <person name="Keeling C.I."/>
            <person name="Yuen M.M."/>
            <person name="Liao N.Y."/>
            <person name="Docking T.R."/>
            <person name="Chan S.K."/>
            <person name="Taylor G.A."/>
            <person name="Palmquist D.L."/>
            <person name="Jackman S.D."/>
            <person name="Nguyen A."/>
            <person name="Li M."/>
            <person name="Henderson H."/>
            <person name="Janes J.K."/>
            <person name="Zhao Y."/>
            <person name="Pandoh P."/>
            <person name="Moore R."/>
            <person name="Sperling F.A."/>
            <person name="Huber D.P."/>
            <person name="Birol I."/>
            <person name="Jones S.J."/>
            <person name="Bohlmann J."/>
        </authorList>
    </citation>
    <scope>NUCLEOTIDE SEQUENCE</scope>
</reference>
<proteinExistence type="predicted"/>
<accession>N6TVT2</accession>
<feature type="coiled-coil region" evidence="1">
    <location>
        <begin position="77"/>
        <end position="111"/>
    </location>
</feature>
<keyword evidence="1" id="KW-0175">Coiled coil</keyword>
<evidence type="ECO:0000313" key="5">
    <source>
        <dbReference type="Proteomes" id="UP000019118"/>
    </source>
</evidence>
<feature type="non-terminal residue" evidence="3">
    <location>
        <position position="1"/>
    </location>
</feature>
<gene>
    <name evidence="3" type="ORF">YQE_09967</name>
</gene>
<evidence type="ECO:0000313" key="4">
    <source>
        <dbReference type="EnsemblMetazoa" id="XP_019766487.1"/>
    </source>
</evidence>
<feature type="region of interest" description="Disordered" evidence="2">
    <location>
        <begin position="679"/>
        <end position="735"/>
    </location>
</feature>
<evidence type="ECO:0000256" key="1">
    <source>
        <dbReference type="SAM" id="Coils"/>
    </source>
</evidence>
<dbReference type="KEGG" id="dpa:109541930"/>
<dbReference type="AlphaFoldDB" id="N6TVT2"/>
<protein>
    <submittedName>
        <fullName evidence="3 4">Uncharacterized protein</fullName>
    </submittedName>
</protein>
<dbReference type="OrthoDB" id="8191583at2759"/>
<feature type="compositionally biased region" description="Low complexity" evidence="2">
    <location>
        <begin position="715"/>
        <end position="728"/>
    </location>
</feature>
<feature type="coiled-coil region" evidence="1">
    <location>
        <begin position="739"/>
        <end position="766"/>
    </location>
</feature>
<evidence type="ECO:0000313" key="3">
    <source>
        <dbReference type="EMBL" id="ENN73405.1"/>
    </source>
</evidence>
<dbReference type="Proteomes" id="UP000019118">
    <property type="component" value="Unassembled WGS sequence"/>
</dbReference>
<dbReference type="EnsemblMetazoa" id="XM_019910928.1">
    <property type="protein sequence ID" value="XP_019766487.1"/>
    <property type="gene ID" value="LOC109541930"/>
</dbReference>
<keyword evidence="5" id="KW-1185">Reference proteome</keyword>
<feature type="compositionally biased region" description="Acidic residues" evidence="2">
    <location>
        <begin position="628"/>
        <end position="637"/>
    </location>
</feature>
<dbReference type="HOGENOM" id="CLU_012778_0_0_1"/>
<feature type="coiled-coil region" evidence="1">
    <location>
        <begin position="215"/>
        <end position="318"/>
    </location>
</feature>
<name>N6TVT2_DENPD</name>
<reference evidence="4" key="2">
    <citation type="submission" date="2024-08" db="UniProtKB">
        <authorList>
            <consortium name="EnsemblMetazoa"/>
        </authorList>
    </citation>
    <scope>IDENTIFICATION</scope>
</reference>
<feature type="coiled-coil region" evidence="1">
    <location>
        <begin position="159"/>
        <end position="186"/>
    </location>
</feature>
<organism evidence="3">
    <name type="scientific">Dendroctonus ponderosae</name>
    <name type="common">Mountain pine beetle</name>
    <dbReference type="NCBI Taxonomy" id="77166"/>
    <lineage>
        <taxon>Eukaryota</taxon>
        <taxon>Metazoa</taxon>
        <taxon>Ecdysozoa</taxon>
        <taxon>Arthropoda</taxon>
        <taxon>Hexapoda</taxon>
        <taxon>Insecta</taxon>
        <taxon>Pterygota</taxon>
        <taxon>Neoptera</taxon>
        <taxon>Endopterygota</taxon>
        <taxon>Coleoptera</taxon>
        <taxon>Polyphaga</taxon>
        <taxon>Cucujiformia</taxon>
        <taxon>Curculionidae</taxon>
        <taxon>Scolytinae</taxon>
        <taxon>Dendroctonus</taxon>
    </lineage>
</organism>
<evidence type="ECO:0000256" key="2">
    <source>
        <dbReference type="SAM" id="MobiDB-lite"/>
    </source>
</evidence>
<feature type="region of interest" description="Disordered" evidence="2">
    <location>
        <begin position="782"/>
        <end position="808"/>
    </location>
</feature>
<sequence>MGNLGSAVRDEEEPDLFWTNGQTGLEEVNGENGESSLQAPVSSVRISLNQLSEEKRLELNEFKFDMERKHEKRREILDAKKKQFDDLRETVKRLTEENERLKSHNSSQKSADEHTRLLMSTKNPGGVPVEELERVLSENCVMPDQAEDLDKTNVLLDKNRQLRISIAEMQAELQSLNSVVVDFDREREEYKAHVVALKDVINVSKKMLLIRESQLKELREKVESIEVSLSGKEMNILSQDLRMEYERQLQSIRNLRVLYEERQQTDQAEKRELKKTLDETKKELEAQQAQTKEAEERISELEDINSQKYDQIKALESNLGLTTAESRQYQAELTVINQLFSEILLGFNSSQEINLDILTKHLEDNHALLQNIVNNESSSALPKVLLDLVYQVHSEEEKNGAIRDEARLGTIIEEADSQAAPDQINSAAEIVELLPKVWRVLIELLSHHKVPPNIIDEESTDDSPCYKTVQTPKGPSLVLSVSQTFIRLKDLILEKKSLEKETGHLKQLNTHLESRLQDQEKRLQTVSTELNKTWHVVGKLQKEHQLLHTQEKILRYELAQKRKLLTSLREELQYSREKWQEAREKNSKTEKQWKQLRVEFATRRNTIVNDEFNNSQESGYSDERCSSDDEPGYETDVSECAPKPTEPEAIEEVHCCEAEESRSEALESKIHLTQRRIEQGSRAIESSAENAQSDAQSQGKEESCTEAPILDATGSSSEDPQVPSSSTSAERPKTLEEMLAAKEERLKRLEGQCGQLMQQVNGTTQKSLMISNKLDDLHEVYGERSAAQPTEDTENNCDAPASSEDSVP</sequence>
<feature type="compositionally biased region" description="Polar residues" evidence="2">
    <location>
        <begin position="687"/>
        <end position="698"/>
    </location>
</feature>
<feature type="region of interest" description="Disordered" evidence="2">
    <location>
        <begin position="612"/>
        <end position="647"/>
    </location>
</feature>
<dbReference type="OMA" id="YSREKWQ"/>
<dbReference type="EMBL" id="KB741165">
    <property type="protein sequence ID" value="ENN73405.1"/>
    <property type="molecule type" value="Genomic_DNA"/>
</dbReference>